<reference evidence="1 2" key="1">
    <citation type="submission" date="2018-11" db="EMBL/GenBank/DDBJ databases">
        <authorList>
            <consortium name="Pathogen Informatics"/>
        </authorList>
    </citation>
    <scope>NUCLEOTIDE SEQUENCE [LARGE SCALE GENOMIC DNA]</scope>
    <source>
        <strain evidence="1 2">NST_G2</strain>
    </source>
</reference>
<name>A0A3P7DVU7_SCHSO</name>
<dbReference type="EMBL" id="UYSU01032990">
    <property type="protein sequence ID" value="VDL91141.1"/>
    <property type="molecule type" value="Genomic_DNA"/>
</dbReference>
<accession>A0A3P7DVU7</accession>
<keyword evidence="2" id="KW-1185">Reference proteome</keyword>
<evidence type="ECO:0000313" key="1">
    <source>
        <dbReference type="EMBL" id="VDL91141.1"/>
    </source>
</evidence>
<organism evidence="1 2">
    <name type="scientific">Schistocephalus solidus</name>
    <name type="common">Tapeworm</name>
    <dbReference type="NCBI Taxonomy" id="70667"/>
    <lineage>
        <taxon>Eukaryota</taxon>
        <taxon>Metazoa</taxon>
        <taxon>Spiralia</taxon>
        <taxon>Lophotrochozoa</taxon>
        <taxon>Platyhelminthes</taxon>
        <taxon>Cestoda</taxon>
        <taxon>Eucestoda</taxon>
        <taxon>Diphyllobothriidea</taxon>
        <taxon>Diphyllobothriidae</taxon>
        <taxon>Schistocephalus</taxon>
    </lineage>
</organism>
<dbReference type="AlphaFoldDB" id="A0A3P7DVU7"/>
<dbReference type="Proteomes" id="UP000275846">
    <property type="component" value="Unassembled WGS sequence"/>
</dbReference>
<evidence type="ECO:0000313" key="2">
    <source>
        <dbReference type="Proteomes" id="UP000275846"/>
    </source>
</evidence>
<gene>
    <name evidence="1" type="ORF">SSLN_LOCUS4756</name>
</gene>
<protein>
    <submittedName>
        <fullName evidence="1">Uncharacterized protein</fullName>
    </submittedName>
</protein>
<sequence length="246" mass="27197">MSHIGDEFSCGLPCGNTSGNHQDRRVKPAHSSRPSYFSSSPLLSPLFPPLFYSYVTLPLSAPFPPPTRLKKSYGEGNMPSCSLPKRISRSLPNPNRDPLWSSLVAWDESAALFRDSTAYLLTCEGAGKVSFSIRRDIVGRLLCLPQGINENLISLRLPLREDNFATIISAYTPPLTSSDESTNKFYDDMHALLATVPKVEKLIVFSELTPASGQTVSLEEECWVPMVWLASMTAVFFFYEPAPNTA</sequence>
<proteinExistence type="predicted"/>